<dbReference type="EMBL" id="PHWZ01000966">
    <property type="protein sequence ID" value="TEY29159.1"/>
    <property type="molecule type" value="Genomic_DNA"/>
</dbReference>
<dbReference type="AlphaFoldDB" id="A0A4Y8CEH1"/>
<name>A0A4Y8CEH1_9HELO</name>
<comment type="caution">
    <text evidence="1">The sequence shown here is derived from an EMBL/GenBank/DDBJ whole genome shotgun (WGS) entry which is preliminary data.</text>
</comment>
<evidence type="ECO:0000313" key="1">
    <source>
        <dbReference type="EMBL" id="TEY29159.1"/>
    </source>
</evidence>
<organism evidence="1 2">
    <name type="scientific">Botryotinia calthae</name>
    <dbReference type="NCBI Taxonomy" id="38488"/>
    <lineage>
        <taxon>Eukaryota</taxon>
        <taxon>Fungi</taxon>
        <taxon>Dikarya</taxon>
        <taxon>Ascomycota</taxon>
        <taxon>Pezizomycotina</taxon>
        <taxon>Leotiomycetes</taxon>
        <taxon>Helotiales</taxon>
        <taxon>Sclerotiniaceae</taxon>
        <taxon>Botryotinia</taxon>
    </lineage>
</organism>
<gene>
    <name evidence="1" type="ORF">BOTCAL_0970g00010</name>
</gene>
<proteinExistence type="predicted"/>
<evidence type="ECO:0000313" key="2">
    <source>
        <dbReference type="Proteomes" id="UP000297299"/>
    </source>
</evidence>
<protein>
    <submittedName>
        <fullName evidence="1">Uncharacterized protein</fullName>
    </submittedName>
</protein>
<sequence length="101" mass="11246">MKAICNVVKEGRADPMVNPIINTTTNENITVILNPKLLDFEKEESKLGDCLDAIKKGNFYAGLLLQKLSKDRAMDKVNSKDEVSIAIHSIIASAIRQFEKK</sequence>
<keyword evidence="2" id="KW-1185">Reference proteome</keyword>
<accession>A0A4Y8CEH1</accession>
<dbReference type="Proteomes" id="UP000297299">
    <property type="component" value="Unassembled WGS sequence"/>
</dbReference>
<reference evidence="1 2" key="1">
    <citation type="submission" date="2017-11" db="EMBL/GenBank/DDBJ databases">
        <title>Comparative genomics of Botrytis spp.</title>
        <authorList>
            <person name="Valero-Jimenez C.A."/>
            <person name="Tapia P."/>
            <person name="Veloso J."/>
            <person name="Silva-Moreno E."/>
            <person name="Staats M."/>
            <person name="Valdes J.H."/>
            <person name="Van Kan J.A.L."/>
        </authorList>
    </citation>
    <scope>NUCLEOTIDE SEQUENCE [LARGE SCALE GENOMIC DNA]</scope>
    <source>
        <strain evidence="1 2">MUCL2830</strain>
    </source>
</reference>